<evidence type="ECO:0000313" key="3">
    <source>
        <dbReference type="Proteomes" id="UP000823775"/>
    </source>
</evidence>
<comment type="caution">
    <text evidence="2">The sequence shown here is derived from an EMBL/GenBank/DDBJ whole genome shotgun (WGS) entry which is preliminary data.</text>
</comment>
<accession>A0ABS8Y667</accession>
<organism evidence="2 3">
    <name type="scientific">Datura stramonium</name>
    <name type="common">Jimsonweed</name>
    <name type="synonym">Common thornapple</name>
    <dbReference type="NCBI Taxonomy" id="4076"/>
    <lineage>
        <taxon>Eukaryota</taxon>
        <taxon>Viridiplantae</taxon>
        <taxon>Streptophyta</taxon>
        <taxon>Embryophyta</taxon>
        <taxon>Tracheophyta</taxon>
        <taxon>Spermatophyta</taxon>
        <taxon>Magnoliopsida</taxon>
        <taxon>eudicotyledons</taxon>
        <taxon>Gunneridae</taxon>
        <taxon>Pentapetalae</taxon>
        <taxon>asterids</taxon>
        <taxon>lamiids</taxon>
        <taxon>Solanales</taxon>
        <taxon>Solanaceae</taxon>
        <taxon>Solanoideae</taxon>
        <taxon>Datureae</taxon>
        <taxon>Datura</taxon>
    </lineage>
</organism>
<sequence length="51" mass="5787">MESYDGSCEGVIRSISESDQQDPSDPEWPPRVMVTHHERYDDSSSLTGEFP</sequence>
<feature type="non-terminal residue" evidence="2">
    <location>
        <position position="51"/>
    </location>
</feature>
<reference evidence="2 3" key="1">
    <citation type="journal article" date="2021" name="BMC Genomics">
        <title>Datura genome reveals duplications of psychoactive alkaloid biosynthetic genes and high mutation rate following tissue culture.</title>
        <authorList>
            <person name="Rajewski A."/>
            <person name="Carter-House D."/>
            <person name="Stajich J."/>
            <person name="Litt A."/>
        </authorList>
    </citation>
    <scope>NUCLEOTIDE SEQUENCE [LARGE SCALE GENOMIC DNA]</scope>
    <source>
        <strain evidence="2">AR-01</strain>
    </source>
</reference>
<protein>
    <submittedName>
        <fullName evidence="2">Uncharacterized protein</fullName>
    </submittedName>
</protein>
<name>A0ABS8Y667_DATST</name>
<dbReference type="Proteomes" id="UP000823775">
    <property type="component" value="Unassembled WGS sequence"/>
</dbReference>
<dbReference type="EMBL" id="JACEIK010019636">
    <property type="protein sequence ID" value="MCE5166161.1"/>
    <property type="molecule type" value="Genomic_DNA"/>
</dbReference>
<evidence type="ECO:0000256" key="1">
    <source>
        <dbReference type="SAM" id="MobiDB-lite"/>
    </source>
</evidence>
<evidence type="ECO:0000313" key="2">
    <source>
        <dbReference type="EMBL" id="MCE5166161.1"/>
    </source>
</evidence>
<feature type="region of interest" description="Disordered" evidence="1">
    <location>
        <begin position="1"/>
        <end position="51"/>
    </location>
</feature>
<proteinExistence type="predicted"/>
<keyword evidence="3" id="KW-1185">Reference proteome</keyword>
<gene>
    <name evidence="2" type="ORF">HAX54_015202</name>
</gene>